<dbReference type="Proteomes" id="UP001239445">
    <property type="component" value="Unassembled WGS sequence"/>
</dbReference>
<keyword evidence="3" id="KW-1185">Reference proteome</keyword>
<gene>
    <name evidence="2" type="ORF">QBC47DRAFT_362081</name>
</gene>
<proteinExistence type="predicted"/>
<dbReference type="AlphaFoldDB" id="A0AAJ0BA82"/>
<organism evidence="2 3">
    <name type="scientific">Echria macrotheca</name>
    <dbReference type="NCBI Taxonomy" id="438768"/>
    <lineage>
        <taxon>Eukaryota</taxon>
        <taxon>Fungi</taxon>
        <taxon>Dikarya</taxon>
        <taxon>Ascomycota</taxon>
        <taxon>Pezizomycotina</taxon>
        <taxon>Sordariomycetes</taxon>
        <taxon>Sordariomycetidae</taxon>
        <taxon>Sordariales</taxon>
        <taxon>Schizotheciaceae</taxon>
        <taxon>Echria</taxon>
    </lineage>
</organism>
<sequence length="542" mass="59646">MPTPTPTASSSATSTFGYIHSDPWLDQNSADQNDENRATWIWLGRHGMNNRNGGITASITEAAPRMGDPCRWVGHGRPSGEPADPRGERHCRVVAATAPQLKQRRAGAGAVGVLVEVGREEQRDEKPDQLDVLLVQLYRPGGTRVSPDGVFIPRSSTAESSSPGFTGSAIDSSHLSQRTVALASSHRDATPCQFFSPPKRGSYNVCYFVQFLDQVKWITRRLENNYPHPSIDNIALRVAIASNALLAALRSRSASPGKRKAPEAAGNDAKLLEYDPLDSGIGDSSQADSGSAERSPSRGRSRKRERASDEEGLDRVFRRGGRLLERIEARGKLIVLRARAILGEELRHGEAAQRVAEAREMWAEMRDKKLYPHTGCGGFTPADNVEVLRRARDDMKPIRSQLFASRSQHRRNTFLARNLLSPSPLAPSAAAEDPDDMVSDEPGTSNSLPDGYESQGEFDPPSPEIPRQVQETPQQLYSLDYSLQIETNGGPRLKDENTQGPDAVERDCRAPPSHPSDPLLPPQFTEPLRRLKTSYPFRCLLQ</sequence>
<feature type="compositionally biased region" description="Pro residues" evidence="1">
    <location>
        <begin position="512"/>
        <end position="521"/>
    </location>
</feature>
<reference evidence="2" key="1">
    <citation type="submission" date="2023-06" db="EMBL/GenBank/DDBJ databases">
        <title>Genome-scale phylogeny and comparative genomics of the fungal order Sordariales.</title>
        <authorList>
            <consortium name="Lawrence Berkeley National Laboratory"/>
            <person name="Hensen N."/>
            <person name="Bonometti L."/>
            <person name="Westerberg I."/>
            <person name="Brannstrom I.O."/>
            <person name="Guillou S."/>
            <person name="Cros-Aarteil S."/>
            <person name="Calhoun S."/>
            <person name="Haridas S."/>
            <person name="Kuo A."/>
            <person name="Mondo S."/>
            <person name="Pangilinan J."/>
            <person name="Riley R."/>
            <person name="Labutti K."/>
            <person name="Andreopoulos B."/>
            <person name="Lipzen A."/>
            <person name="Chen C."/>
            <person name="Yanf M."/>
            <person name="Daum C."/>
            <person name="Ng V."/>
            <person name="Clum A."/>
            <person name="Steindorff A."/>
            <person name="Ohm R."/>
            <person name="Martin F."/>
            <person name="Silar P."/>
            <person name="Natvig D."/>
            <person name="Lalanne C."/>
            <person name="Gautier V."/>
            <person name="Ament-Velasquez S.L."/>
            <person name="Kruys A."/>
            <person name="Hutchinson M.I."/>
            <person name="Powell A.J."/>
            <person name="Barry K."/>
            <person name="Miller A.N."/>
            <person name="Grigoriev I.V."/>
            <person name="Debuchy R."/>
            <person name="Gladieux P."/>
            <person name="Thoren M.H."/>
            <person name="Johannesson H."/>
        </authorList>
    </citation>
    <scope>NUCLEOTIDE SEQUENCE</scope>
    <source>
        <strain evidence="2">PSN4</strain>
    </source>
</reference>
<evidence type="ECO:0000313" key="2">
    <source>
        <dbReference type="EMBL" id="KAK1754105.1"/>
    </source>
</evidence>
<evidence type="ECO:0000313" key="3">
    <source>
        <dbReference type="Proteomes" id="UP001239445"/>
    </source>
</evidence>
<accession>A0AAJ0BA82</accession>
<feature type="compositionally biased region" description="Low complexity" evidence="1">
    <location>
        <begin position="419"/>
        <end position="431"/>
    </location>
</feature>
<feature type="region of interest" description="Disordered" evidence="1">
    <location>
        <begin position="278"/>
        <end position="312"/>
    </location>
</feature>
<feature type="region of interest" description="Disordered" evidence="1">
    <location>
        <begin position="418"/>
        <end position="525"/>
    </location>
</feature>
<dbReference type="EMBL" id="MU839836">
    <property type="protein sequence ID" value="KAK1754105.1"/>
    <property type="molecule type" value="Genomic_DNA"/>
</dbReference>
<evidence type="ECO:0000256" key="1">
    <source>
        <dbReference type="SAM" id="MobiDB-lite"/>
    </source>
</evidence>
<feature type="compositionally biased region" description="Polar residues" evidence="1">
    <location>
        <begin position="282"/>
        <end position="294"/>
    </location>
</feature>
<name>A0AAJ0BA82_9PEZI</name>
<comment type="caution">
    <text evidence="2">The sequence shown here is derived from an EMBL/GenBank/DDBJ whole genome shotgun (WGS) entry which is preliminary data.</text>
</comment>
<feature type="compositionally biased region" description="Basic and acidic residues" evidence="1">
    <location>
        <begin position="492"/>
        <end position="509"/>
    </location>
</feature>
<protein>
    <submittedName>
        <fullName evidence="2">Uncharacterized protein</fullName>
    </submittedName>
</protein>